<reference evidence="1" key="1">
    <citation type="journal article" date="2023" name="Int. J. Syst. Evol. Microbiol.">
        <title>&lt;i&gt;Holtiella tumoricola&lt;/i&gt; gen. nov. sp. nov., isolated from a human clinical sample.</title>
        <authorList>
            <person name="Allen-Vercoe E."/>
            <person name="Daigneault M.C."/>
            <person name="Vancuren S.J."/>
            <person name="Cochrane K."/>
            <person name="O'Neal L.L."/>
            <person name="Sankaranarayanan K."/>
            <person name="Lawson P.A."/>
        </authorList>
    </citation>
    <scope>NUCLEOTIDE SEQUENCE</scope>
    <source>
        <strain evidence="1">CC70A</strain>
    </source>
</reference>
<keyword evidence="2" id="KW-1185">Reference proteome</keyword>
<comment type="caution">
    <text evidence="1">The sequence shown here is derived from an EMBL/GenBank/DDBJ whole genome shotgun (WGS) entry which is preliminary data.</text>
</comment>
<dbReference type="RefSeq" id="WP_271011824.1">
    <property type="nucleotide sequence ID" value="NZ_JAQIFT010000035.1"/>
</dbReference>
<evidence type="ECO:0000313" key="1">
    <source>
        <dbReference type="EMBL" id="MDA3731436.1"/>
    </source>
</evidence>
<sequence length="111" mass="13078">MKRSDIIKNFIEFYTKTDRSENIFNEKYKRKVGIGYETFVAYTNDIDVQNQLKDKYKDNSIIDMLEVYQSHLEKAKKGDVNSAKFCMDFFKSDMFADSKSEVDKILETLKG</sequence>
<evidence type="ECO:0000313" key="2">
    <source>
        <dbReference type="Proteomes" id="UP001169242"/>
    </source>
</evidence>
<name>A0AA42DLZ4_9FIRM</name>
<dbReference type="EMBL" id="JAQIFT010000035">
    <property type="protein sequence ID" value="MDA3731436.1"/>
    <property type="molecule type" value="Genomic_DNA"/>
</dbReference>
<accession>A0AA42DLZ4</accession>
<dbReference type="Proteomes" id="UP001169242">
    <property type="component" value="Unassembled WGS sequence"/>
</dbReference>
<dbReference type="AlphaFoldDB" id="A0AA42DLZ4"/>
<gene>
    <name evidence="1" type="ORF">PBV87_08095</name>
</gene>
<organism evidence="1 2">
    <name type="scientific">Holtiella tumoricola</name>
    <dbReference type="NCBI Taxonomy" id="3018743"/>
    <lineage>
        <taxon>Bacteria</taxon>
        <taxon>Bacillati</taxon>
        <taxon>Bacillota</taxon>
        <taxon>Clostridia</taxon>
        <taxon>Lachnospirales</taxon>
        <taxon>Cellulosilyticaceae</taxon>
        <taxon>Holtiella</taxon>
    </lineage>
</organism>
<protein>
    <submittedName>
        <fullName evidence="1">Uncharacterized protein</fullName>
    </submittedName>
</protein>
<proteinExistence type="predicted"/>